<dbReference type="InterPro" id="IPR003609">
    <property type="entry name" value="Pan_app"/>
</dbReference>
<gene>
    <name evidence="2" type="ORF">ACJMK2_010909</name>
</gene>
<evidence type="ECO:0000313" key="2">
    <source>
        <dbReference type="EMBL" id="KAL3860845.1"/>
    </source>
</evidence>
<dbReference type="PROSITE" id="PS50948">
    <property type="entry name" value="PAN"/>
    <property type="match status" value="1"/>
</dbReference>
<keyword evidence="3" id="KW-1185">Reference proteome</keyword>
<comment type="caution">
    <text evidence="2">The sequence shown here is derived from an EMBL/GenBank/DDBJ whole genome shotgun (WGS) entry which is preliminary data.</text>
</comment>
<evidence type="ECO:0000313" key="3">
    <source>
        <dbReference type="Proteomes" id="UP001634394"/>
    </source>
</evidence>
<dbReference type="SUPFAM" id="SSF57414">
    <property type="entry name" value="Hairpin loop containing domain-like"/>
    <property type="match status" value="1"/>
</dbReference>
<proteinExistence type="predicted"/>
<dbReference type="Gene3D" id="3.50.4.10">
    <property type="entry name" value="Hepatocyte Growth Factor"/>
    <property type="match status" value="1"/>
</dbReference>
<feature type="domain" description="Apple" evidence="1">
    <location>
        <begin position="61"/>
        <end position="147"/>
    </location>
</feature>
<sequence>MLYSSFTLLWQCSKIVSISKVFLPLFWRKLGSIPIVITKLNYLNCMFVWPFCVCVDGIWYCTTYGDNFLKVAYHFIHGYNQDTFLGVSEEDCKFLCLNRTSYICRTFEFGQYQGVNECYLSSITSLDAPSEWYYDPDHSYSYYQRDCD</sequence>
<evidence type="ECO:0000259" key="1">
    <source>
        <dbReference type="PROSITE" id="PS50948"/>
    </source>
</evidence>
<dbReference type="AlphaFoldDB" id="A0ABD3VK28"/>
<dbReference type="Proteomes" id="UP001634394">
    <property type="component" value="Unassembled WGS sequence"/>
</dbReference>
<reference evidence="2 3" key="1">
    <citation type="submission" date="2024-11" db="EMBL/GenBank/DDBJ databases">
        <title>Chromosome-level genome assembly of the freshwater bivalve Anodonta woodiana.</title>
        <authorList>
            <person name="Chen X."/>
        </authorList>
    </citation>
    <scope>NUCLEOTIDE SEQUENCE [LARGE SCALE GENOMIC DNA]</scope>
    <source>
        <strain evidence="2">MN2024</strain>
        <tissue evidence="2">Gills</tissue>
    </source>
</reference>
<organism evidence="2 3">
    <name type="scientific">Sinanodonta woodiana</name>
    <name type="common">Chinese pond mussel</name>
    <name type="synonym">Anodonta woodiana</name>
    <dbReference type="NCBI Taxonomy" id="1069815"/>
    <lineage>
        <taxon>Eukaryota</taxon>
        <taxon>Metazoa</taxon>
        <taxon>Spiralia</taxon>
        <taxon>Lophotrochozoa</taxon>
        <taxon>Mollusca</taxon>
        <taxon>Bivalvia</taxon>
        <taxon>Autobranchia</taxon>
        <taxon>Heteroconchia</taxon>
        <taxon>Palaeoheterodonta</taxon>
        <taxon>Unionida</taxon>
        <taxon>Unionoidea</taxon>
        <taxon>Unionidae</taxon>
        <taxon>Unioninae</taxon>
        <taxon>Sinanodonta</taxon>
    </lineage>
</organism>
<dbReference type="EMBL" id="JBJQND010000012">
    <property type="protein sequence ID" value="KAL3860845.1"/>
    <property type="molecule type" value="Genomic_DNA"/>
</dbReference>
<protein>
    <recommendedName>
        <fullName evidence="1">Apple domain-containing protein</fullName>
    </recommendedName>
</protein>
<accession>A0ABD3VK28</accession>
<dbReference type="Pfam" id="PF00024">
    <property type="entry name" value="PAN_1"/>
    <property type="match status" value="1"/>
</dbReference>
<name>A0ABD3VK28_SINWO</name>